<evidence type="ECO:0000313" key="3">
    <source>
        <dbReference type="Proteomes" id="UP001162640"/>
    </source>
</evidence>
<gene>
    <name evidence="2" type="ORF">TL16_g13410</name>
</gene>
<organism evidence="2 3">
    <name type="scientific">Triparma laevis f. inornata</name>
    <dbReference type="NCBI Taxonomy" id="1714386"/>
    <lineage>
        <taxon>Eukaryota</taxon>
        <taxon>Sar</taxon>
        <taxon>Stramenopiles</taxon>
        <taxon>Ochrophyta</taxon>
        <taxon>Bolidophyceae</taxon>
        <taxon>Parmales</taxon>
        <taxon>Triparmaceae</taxon>
        <taxon>Triparma</taxon>
    </lineage>
</organism>
<feature type="compositionally biased region" description="Basic and acidic residues" evidence="1">
    <location>
        <begin position="11"/>
        <end position="24"/>
    </location>
</feature>
<accession>A0A9W7EZT4</accession>
<reference evidence="3" key="1">
    <citation type="journal article" date="2023" name="Commun. Biol.">
        <title>Genome analysis of Parmales, the sister group of diatoms, reveals the evolutionary specialization of diatoms from phago-mixotrophs to photoautotrophs.</title>
        <authorList>
            <person name="Ban H."/>
            <person name="Sato S."/>
            <person name="Yoshikawa S."/>
            <person name="Yamada K."/>
            <person name="Nakamura Y."/>
            <person name="Ichinomiya M."/>
            <person name="Sato N."/>
            <person name="Blanc-Mathieu R."/>
            <person name="Endo H."/>
            <person name="Kuwata A."/>
            <person name="Ogata H."/>
        </authorList>
    </citation>
    <scope>NUCLEOTIDE SEQUENCE [LARGE SCALE GENOMIC DNA]</scope>
</reference>
<dbReference type="AlphaFoldDB" id="A0A9W7EZT4"/>
<name>A0A9W7EZT4_9STRA</name>
<evidence type="ECO:0000256" key="1">
    <source>
        <dbReference type="SAM" id="MobiDB-lite"/>
    </source>
</evidence>
<evidence type="ECO:0000313" key="2">
    <source>
        <dbReference type="EMBL" id="GMH98479.1"/>
    </source>
</evidence>
<protein>
    <submittedName>
        <fullName evidence="2">Uncharacterized protein</fullName>
    </submittedName>
</protein>
<dbReference type="Proteomes" id="UP001162640">
    <property type="component" value="Unassembled WGS sequence"/>
</dbReference>
<dbReference type="EMBL" id="BLQM01000865">
    <property type="protein sequence ID" value="GMH98479.1"/>
    <property type="molecule type" value="Genomic_DNA"/>
</dbReference>
<feature type="region of interest" description="Disordered" evidence="1">
    <location>
        <begin position="1"/>
        <end position="44"/>
    </location>
</feature>
<comment type="caution">
    <text evidence="2">The sequence shown here is derived from an EMBL/GenBank/DDBJ whole genome shotgun (WGS) entry which is preliminary data.</text>
</comment>
<sequence length="44" mass="5166">YKEMSPGQKKKVSERESWEQEGPTRHGSRGGTYYMTIGRNKKYV</sequence>
<proteinExistence type="predicted"/>
<feature type="non-terminal residue" evidence="2">
    <location>
        <position position="1"/>
    </location>
</feature>